<dbReference type="SMART" id="SM00434">
    <property type="entry name" value="TOP4c"/>
    <property type="match status" value="1"/>
</dbReference>
<feature type="active site" description="O-(5'-phospho-DNA)-tyrosine intermediate" evidence="7 8">
    <location>
        <position position="126"/>
    </location>
</feature>
<sequence length="764" mass="84539">MSASVEIDEGVERQSLKTYTEKAYLDYSMYVILDRALPHIGDGLKPVQRRIVYAMSELGLRAGAKFKKSARTVGDVLGKFHPHGDSACYEAMVLMAQPFSYRYPLVDGQGNWGSPDDPKSFAAMRYTESRLTPYSALLLNELGQGTVDWGPNFDGTLTEPLTLPAQVPNVLLNGSTGIAVGMATDIPPHNLRETINACLHLLDNPQADLDELCEHLPGPDFPTEAEIISPPQELRKLYQTGRGSVRMRAVYRKEDGEVVITALPHQVSGAKILEQIAAQMQAKKLPMVTDLRDESDHENPTRLVIVPRSNRVDVEQMMAHLFASTDLERTYRVNFNMIGIDGRPQVKNLRMILGEWLQYRTDTVTRRLEHRLEKVLDRLHILDGLLVAFLNIDEVIEIIRTEDKPKPVLMERFGITDVQAEAILELKLRHLAKLEEMKIRGEQDELSKERQKLEKLLGSKAALRKLIKQELTAAAEQYGDERRSPIAQREEAKAFSEVDLLGSDPMTVVLSKQGWVRAAKGFDVDAKALNYKSGDDYKLSAKGRMNQSAVFLDSTGRAYSLPVHTLPSARGQGEPLTGRLSIPSEANVDALLVGAPEQRYLLASDSGYGFVCSYEDLLGKNKAGKAVLSLPKGAKVLAPQSVTNQDEQLLAAVSNEGRLLLFPVKDLPQLSKGKGNKIINIPSGRVANREEFVVALQVLEPGASLRIHAGKRHLTLKAADLEHYRGERGRRGNKLPRGFQRVDALDSPSAQSDGADEESGNGDS</sequence>
<dbReference type="GO" id="GO:0005737">
    <property type="term" value="C:cytoplasm"/>
    <property type="evidence" value="ECO:0007669"/>
    <property type="project" value="TreeGrafter"/>
</dbReference>
<comment type="similarity">
    <text evidence="7">Belongs to the type II topoisomerase GyrA/ParC subunit family. ParC type 1 subfamily.</text>
</comment>
<keyword evidence="4 7" id="KW-0238">DNA-binding</keyword>
<dbReference type="InterPro" id="IPR002205">
    <property type="entry name" value="Topo_IIA_dom_A"/>
</dbReference>
<evidence type="ECO:0000256" key="8">
    <source>
        <dbReference type="PROSITE-ProRule" id="PRU01384"/>
    </source>
</evidence>
<dbReference type="HAMAP" id="MF_00936">
    <property type="entry name" value="ParC_type1"/>
    <property type="match status" value="1"/>
</dbReference>
<dbReference type="NCBIfam" id="NF004044">
    <property type="entry name" value="PRK05561.1"/>
    <property type="match status" value="1"/>
</dbReference>
<dbReference type="InterPro" id="IPR050220">
    <property type="entry name" value="Type_II_DNA_Topoisomerases"/>
</dbReference>
<comment type="caution">
    <text evidence="11">The sequence shown here is derived from an EMBL/GenBank/DDBJ whole genome shotgun (WGS) entry which is preliminary data.</text>
</comment>
<dbReference type="InterPro" id="IPR035516">
    <property type="entry name" value="Gyrase/topoIV_suA_C"/>
</dbReference>
<proteinExistence type="inferred from homology"/>
<dbReference type="Gene3D" id="2.120.10.90">
    <property type="entry name" value="DNA gyrase/topoisomerase IV, subunit A, C-terminal"/>
    <property type="match status" value="1"/>
</dbReference>
<keyword evidence="5 7" id="KW-0472">Membrane</keyword>
<comment type="subcellular location">
    <subcellularLocation>
        <location evidence="7">Cell membrane</location>
        <topology evidence="7">Peripheral membrane protein</topology>
    </subcellularLocation>
</comment>
<comment type="function">
    <text evidence="7">Topoisomerase IV is essential for chromosome segregation. It relaxes supercoiled DNA. Performs the decatenation events required during the replication of a circular DNA molecule.</text>
</comment>
<reference evidence="11 12" key="1">
    <citation type="submission" date="2018-07" db="EMBL/GenBank/DDBJ databases">
        <title>Motiliproteus coralliicola sp. nov., a bacterium isolated from Coral.</title>
        <authorList>
            <person name="Wang G."/>
        </authorList>
    </citation>
    <scope>NUCLEOTIDE SEQUENCE [LARGE SCALE GENOMIC DNA]</scope>
    <source>
        <strain evidence="11 12">C34</strain>
    </source>
</reference>
<feature type="site" description="Interaction with DNA" evidence="7">
    <location>
        <position position="81"/>
    </location>
</feature>
<evidence type="ECO:0000256" key="5">
    <source>
        <dbReference type="ARBA" id="ARBA00023136"/>
    </source>
</evidence>
<dbReference type="CDD" id="cd00187">
    <property type="entry name" value="TOP4c"/>
    <property type="match status" value="1"/>
</dbReference>
<gene>
    <name evidence="7 11" type="primary">parC</name>
    <name evidence="11" type="ORF">DV711_00305</name>
</gene>
<keyword evidence="6 7" id="KW-0413">Isomerase</keyword>
<dbReference type="InterPro" id="IPR013758">
    <property type="entry name" value="Topo_IIA_A/C_ab"/>
</dbReference>
<dbReference type="GO" id="GO:0009330">
    <property type="term" value="C:DNA topoisomerase type II (double strand cut, ATP-hydrolyzing) complex"/>
    <property type="evidence" value="ECO:0007669"/>
    <property type="project" value="TreeGrafter"/>
</dbReference>
<dbReference type="SUPFAM" id="SSF56719">
    <property type="entry name" value="Type II DNA topoisomerase"/>
    <property type="match status" value="1"/>
</dbReference>
<comment type="catalytic activity">
    <reaction evidence="1 7 8">
        <text>ATP-dependent breakage, passage and rejoining of double-stranded DNA.</text>
        <dbReference type="EC" id="5.6.2.2"/>
    </reaction>
</comment>
<evidence type="ECO:0000256" key="3">
    <source>
        <dbReference type="ARBA" id="ARBA00023029"/>
    </source>
</evidence>
<dbReference type="EC" id="5.6.2.2" evidence="7"/>
<dbReference type="AlphaFoldDB" id="A0A369WQY5"/>
<dbReference type="EMBL" id="QQOH01000001">
    <property type="protein sequence ID" value="RDE24087.1"/>
    <property type="molecule type" value="Genomic_DNA"/>
</dbReference>
<dbReference type="Proteomes" id="UP000253769">
    <property type="component" value="Unassembled WGS sequence"/>
</dbReference>
<dbReference type="GO" id="GO:0006265">
    <property type="term" value="P:DNA topological change"/>
    <property type="evidence" value="ECO:0007669"/>
    <property type="project" value="UniProtKB-UniRule"/>
</dbReference>
<accession>A0A369WQY5</accession>
<evidence type="ECO:0000256" key="2">
    <source>
        <dbReference type="ARBA" id="ARBA00022475"/>
    </source>
</evidence>
<dbReference type="InterPro" id="IPR013760">
    <property type="entry name" value="Topo_IIA-like_dom_sf"/>
</dbReference>
<dbReference type="Gene3D" id="3.30.1360.40">
    <property type="match status" value="1"/>
</dbReference>
<dbReference type="InterPro" id="IPR006691">
    <property type="entry name" value="GyrA/parC_rep"/>
</dbReference>
<dbReference type="GO" id="GO:0007059">
    <property type="term" value="P:chromosome segregation"/>
    <property type="evidence" value="ECO:0007669"/>
    <property type="project" value="UniProtKB-UniRule"/>
</dbReference>
<evidence type="ECO:0000256" key="4">
    <source>
        <dbReference type="ARBA" id="ARBA00023125"/>
    </source>
</evidence>
<evidence type="ECO:0000259" key="10">
    <source>
        <dbReference type="PROSITE" id="PS52040"/>
    </source>
</evidence>
<feature type="site" description="Interaction with DNA" evidence="7">
    <location>
        <position position="83"/>
    </location>
</feature>
<feature type="region of interest" description="Disordered" evidence="9">
    <location>
        <begin position="727"/>
        <end position="764"/>
    </location>
</feature>
<dbReference type="GO" id="GO:0005694">
    <property type="term" value="C:chromosome"/>
    <property type="evidence" value="ECO:0007669"/>
    <property type="project" value="InterPro"/>
</dbReference>
<evidence type="ECO:0000256" key="9">
    <source>
        <dbReference type="SAM" id="MobiDB-lite"/>
    </source>
</evidence>
<evidence type="ECO:0000313" key="11">
    <source>
        <dbReference type="EMBL" id="RDE24087.1"/>
    </source>
</evidence>
<dbReference type="RefSeq" id="WP_114693668.1">
    <property type="nucleotide sequence ID" value="NZ_QQOH01000001.1"/>
</dbReference>
<keyword evidence="12" id="KW-1185">Reference proteome</keyword>
<feature type="domain" description="Topo IIA-type catalytic" evidence="10">
    <location>
        <begin position="37"/>
        <end position="500"/>
    </location>
</feature>
<protein>
    <recommendedName>
        <fullName evidence="7">DNA topoisomerase 4 subunit A</fullName>
        <ecNumber evidence="7">5.6.2.2</ecNumber>
    </recommendedName>
    <alternativeName>
        <fullName evidence="7">Topoisomerase IV subunit A</fullName>
    </alternativeName>
</protein>
<dbReference type="OrthoDB" id="9806486at2"/>
<evidence type="ECO:0000256" key="7">
    <source>
        <dbReference type="HAMAP-Rule" id="MF_00936"/>
    </source>
</evidence>
<dbReference type="FunFam" id="3.30.1360.40:FF:000005">
    <property type="entry name" value="DNA topoisomerase 4 subunit A"/>
    <property type="match status" value="1"/>
</dbReference>
<dbReference type="Gene3D" id="1.10.268.10">
    <property type="entry name" value="Topoisomerase, domain 3"/>
    <property type="match status" value="1"/>
</dbReference>
<feature type="site" description="Interaction with DNA" evidence="7">
    <location>
        <position position="45"/>
    </location>
</feature>
<dbReference type="GO" id="GO:0003677">
    <property type="term" value="F:DNA binding"/>
    <property type="evidence" value="ECO:0007669"/>
    <property type="project" value="UniProtKB-UniRule"/>
</dbReference>
<feature type="compositionally biased region" description="Acidic residues" evidence="9">
    <location>
        <begin position="754"/>
        <end position="764"/>
    </location>
</feature>
<dbReference type="Pfam" id="PF00521">
    <property type="entry name" value="DNA_topoisoIV"/>
    <property type="match status" value="1"/>
</dbReference>
<keyword evidence="3 7" id="KW-0799">Topoisomerase</keyword>
<dbReference type="PANTHER" id="PTHR43493:SF1">
    <property type="entry name" value="DNA TOPOISOMERASE 4 SUBUNIT A"/>
    <property type="match status" value="1"/>
</dbReference>
<dbReference type="PANTHER" id="PTHR43493">
    <property type="entry name" value="DNA GYRASE/TOPOISOMERASE SUBUNIT A"/>
    <property type="match status" value="1"/>
</dbReference>
<comment type="subunit">
    <text evidence="7">Heterotetramer composed of ParC and ParE.</text>
</comment>
<evidence type="ECO:0000256" key="1">
    <source>
        <dbReference type="ARBA" id="ARBA00000185"/>
    </source>
</evidence>
<dbReference type="GO" id="GO:0003918">
    <property type="term" value="F:DNA topoisomerase type II (double strand cut, ATP-hydrolyzing) activity"/>
    <property type="evidence" value="ECO:0007669"/>
    <property type="project" value="UniProtKB-UniRule"/>
</dbReference>
<dbReference type="GO" id="GO:0019897">
    <property type="term" value="C:extrinsic component of plasma membrane"/>
    <property type="evidence" value="ECO:0007669"/>
    <property type="project" value="UniProtKB-UniRule"/>
</dbReference>
<dbReference type="GO" id="GO:0005524">
    <property type="term" value="F:ATP binding"/>
    <property type="evidence" value="ECO:0007669"/>
    <property type="project" value="InterPro"/>
</dbReference>
<organism evidence="11 12">
    <name type="scientific">Motiliproteus coralliicola</name>
    <dbReference type="NCBI Taxonomy" id="2283196"/>
    <lineage>
        <taxon>Bacteria</taxon>
        <taxon>Pseudomonadati</taxon>
        <taxon>Pseudomonadota</taxon>
        <taxon>Gammaproteobacteria</taxon>
        <taxon>Oceanospirillales</taxon>
        <taxon>Oceanospirillaceae</taxon>
        <taxon>Motiliproteus</taxon>
    </lineage>
</organism>
<evidence type="ECO:0000313" key="12">
    <source>
        <dbReference type="Proteomes" id="UP000253769"/>
    </source>
</evidence>
<dbReference type="PROSITE" id="PS52040">
    <property type="entry name" value="TOPO_IIA"/>
    <property type="match status" value="1"/>
</dbReference>
<evidence type="ECO:0000256" key="6">
    <source>
        <dbReference type="ARBA" id="ARBA00023235"/>
    </source>
</evidence>
<keyword evidence="2 7" id="KW-1003">Cell membrane</keyword>
<dbReference type="SUPFAM" id="SSF101904">
    <property type="entry name" value="GyrA/ParC C-terminal domain-like"/>
    <property type="match status" value="1"/>
</dbReference>
<dbReference type="Pfam" id="PF03989">
    <property type="entry name" value="DNA_gyraseA_C"/>
    <property type="match status" value="2"/>
</dbReference>
<dbReference type="Gene3D" id="3.90.199.10">
    <property type="entry name" value="Topoisomerase II, domain 5"/>
    <property type="match status" value="1"/>
</dbReference>
<dbReference type="NCBIfam" id="TIGR01062">
    <property type="entry name" value="parC_Gneg"/>
    <property type="match status" value="1"/>
</dbReference>
<dbReference type="InterPro" id="IPR005742">
    <property type="entry name" value="TopoIV_A_Gneg"/>
</dbReference>
<feature type="site" description="Transition state stabilizer" evidence="7">
    <location>
        <position position="125"/>
    </location>
</feature>
<dbReference type="InterPro" id="IPR013757">
    <property type="entry name" value="Topo_IIA_A_a_sf"/>
</dbReference>
<dbReference type="FunFam" id="1.10.268.10:FF:000001">
    <property type="entry name" value="DNA gyrase subunit A"/>
    <property type="match status" value="1"/>
</dbReference>
<name>A0A369WQY5_9GAMM</name>